<sequence length="133" mass="15347">MRPAGFFRQKIRALREAADFFRRYEAEFIVSEETWILRRRLLAVRGVGEETADAILLYAFGKPLFVIDAYTRRVAQRHLALDGTMPYARLQQVFMAALPAEVAIYQEYHALLVEFCKNSCRKNGCGTHCGELR</sequence>
<evidence type="ECO:0000259" key="5">
    <source>
        <dbReference type="SMART" id="SM00478"/>
    </source>
</evidence>
<evidence type="ECO:0000313" key="6">
    <source>
        <dbReference type="EMBL" id="MPN17970.1"/>
    </source>
</evidence>
<dbReference type="Gene3D" id="1.10.1670.10">
    <property type="entry name" value="Helix-hairpin-Helix base-excision DNA repair enzymes (C-terminal)"/>
    <property type="match status" value="1"/>
</dbReference>
<evidence type="ECO:0000256" key="1">
    <source>
        <dbReference type="ARBA" id="ARBA00022485"/>
    </source>
</evidence>
<dbReference type="SMART" id="SM00478">
    <property type="entry name" value="ENDO3c"/>
    <property type="match status" value="1"/>
</dbReference>
<dbReference type="SUPFAM" id="SSF48150">
    <property type="entry name" value="DNA-glycosylase"/>
    <property type="match status" value="1"/>
</dbReference>
<gene>
    <name evidence="6" type="primary">nth_45</name>
    <name evidence="6" type="ORF">SDC9_165328</name>
</gene>
<organism evidence="6">
    <name type="scientific">bioreactor metagenome</name>
    <dbReference type="NCBI Taxonomy" id="1076179"/>
    <lineage>
        <taxon>unclassified sequences</taxon>
        <taxon>metagenomes</taxon>
        <taxon>ecological metagenomes</taxon>
    </lineage>
</organism>
<dbReference type="EC" id="4.2.99.18" evidence="6"/>
<dbReference type="PANTHER" id="PTHR10359:SF19">
    <property type="entry name" value="DNA REPAIR GLYCOSYLASE MJ1434-RELATED"/>
    <property type="match status" value="1"/>
</dbReference>
<protein>
    <submittedName>
        <fullName evidence="6">Endonuclease III</fullName>
        <ecNumber evidence="6">4.2.99.18</ecNumber>
    </submittedName>
</protein>
<keyword evidence="4" id="KW-0411">Iron-sulfur</keyword>
<evidence type="ECO:0000256" key="2">
    <source>
        <dbReference type="ARBA" id="ARBA00022723"/>
    </source>
</evidence>
<comment type="caution">
    <text evidence="6">The sequence shown here is derived from an EMBL/GenBank/DDBJ whole genome shotgun (WGS) entry which is preliminary data.</text>
</comment>
<keyword evidence="6" id="KW-0456">Lyase</keyword>
<keyword evidence="2" id="KW-0479">Metal-binding</keyword>
<dbReference type="EMBL" id="VSSQ01065224">
    <property type="protein sequence ID" value="MPN17970.1"/>
    <property type="molecule type" value="Genomic_DNA"/>
</dbReference>
<dbReference type="InterPro" id="IPR003265">
    <property type="entry name" value="HhH-GPD_domain"/>
</dbReference>
<dbReference type="GO" id="GO:0046872">
    <property type="term" value="F:metal ion binding"/>
    <property type="evidence" value="ECO:0007669"/>
    <property type="project" value="UniProtKB-KW"/>
</dbReference>
<dbReference type="PANTHER" id="PTHR10359">
    <property type="entry name" value="A/G-SPECIFIC ADENINE GLYCOSYLASE/ENDONUCLEASE III"/>
    <property type="match status" value="1"/>
</dbReference>
<dbReference type="InterPro" id="IPR011257">
    <property type="entry name" value="DNA_glycosylase"/>
</dbReference>
<keyword evidence="6" id="KW-0378">Hydrolase</keyword>
<dbReference type="GO" id="GO:0006284">
    <property type="term" value="P:base-excision repair"/>
    <property type="evidence" value="ECO:0007669"/>
    <property type="project" value="InterPro"/>
</dbReference>
<feature type="domain" description="HhH-GPD" evidence="5">
    <location>
        <begin position="1"/>
        <end position="118"/>
    </location>
</feature>
<dbReference type="AlphaFoldDB" id="A0A645FWB6"/>
<dbReference type="InterPro" id="IPR023170">
    <property type="entry name" value="HhH_base_excis_C"/>
</dbReference>
<keyword evidence="1" id="KW-0004">4Fe-4S</keyword>
<name>A0A645FWB6_9ZZZZ</name>
<keyword evidence="3" id="KW-0408">Iron</keyword>
<accession>A0A645FWB6</accession>
<evidence type="ECO:0000256" key="4">
    <source>
        <dbReference type="ARBA" id="ARBA00023014"/>
    </source>
</evidence>
<keyword evidence="6" id="KW-0540">Nuclease</keyword>
<dbReference type="CDD" id="cd00056">
    <property type="entry name" value="ENDO3c"/>
    <property type="match status" value="1"/>
</dbReference>
<keyword evidence="6" id="KW-0255">Endonuclease</keyword>
<dbReference type="GO" id="GO:0051539">
    <property type="term" value="F:4 iron, 4 sulfur cluster binding"/>
    <property type="evidence" value="ECO:0007669"/>
    <property type="project" value="UniProtKB-KW"/>
</dbReference>
<evidence type="ECO:0000256" key="3">
    <source>
        <dbReference type="ARBA" id="ARBA00023004"/>
    </source>
</evidence>
<proteinExistence type="predicted"/>
<dbReference type="GO" id="GO:0140078">
    <property type="term" value="F:class I DNA-(apurinic or apyrimidinic site) endonuclease activity"/>
    <property type="evidence" value="ECO:0007669"/>
    <property type="project" value="UniProtKB-EC"/>
</dbReference>
<reference evidence="6" key="1">
    <citation type="submission" date="2019-08" db="EMBL/GenBank/DDBJ databases">
        <authorList>
            <person name="Kucharzyk K."/>
            <person name="Murdoch R.W."/>
            <person name="Higgins S."/>
            <person name="Loffler F."/>
        </authorList>
    </citation>
    <scope>NUCLEOTIDE SEQUENCE</scope>
</reference>